<dbReference type="InterPro" id="IPR001789">
    <property type="entry name" value="Sig_transdc_resp-reg_receiver"/>
</dbReference>
<evidence type="ECO:0000256" key="9">
    <source>
        <dbReference type="SAM" id="MobiDB-lite"/>
    </source>
</evidence>
<dbReference type="InterPro" id="IPR001005">
    <property type="entry name" value="SANT/Myb"/>
</dbReference>
<gene>
    <name evidence="12" type="ORF">FPE_LOCUS13496</name>
</gene>
<dbReference type="GO" id="GO:0009736">
    <property type="term" value="P:cytokinin-activated signaling pathway"/>
    <property type="evidence" value="ECO:0007669"/>
    <property type="project" value="InterPro"/>
</dbReference>
<evidence type="ECO:0000259" key="10">
    <source>
        <dbReference type="PROSITE" id="PS50110"/>
    </source>
</evidence>
<dbReference type="Gene3D" id="1.10.10.60">
    <property type="entry name" value="Homeodomain-like"/>
    <property type="match status" value="1"/>
</dbReference>
<dbReference type="AlphaFoldDB" id="A0AAD1ZA83"/>
<name>A0AAD1ZA83_9LAMI</name>
<dbReference type="InterPro" id="IPR009057">
    <property type="entry name" value="Homeodomain-like_sf"/>
</dbReference>
<feature type="region of interest" description="Disordered" evidence="9">
    <location>
        <begin position="192"/>
        <end position="256"/>
    </location>
</feature>
<dbReference type="EMBL" id="OU503043">
    <property type="protein sequence ID" value="CAI9766066.1"/>
    <property type="molecule type" value="Genomic_DNA"/>
</dbReference>
<dbReference type="PROSITE" id="PS50110">
    <property type="entry name" value="RESPONSE_REGULATORY"/>
    <property type="match status" value="1"/>
</dbReference>
<dbReference type="PANTHER" id="PTHR43874">
    <property type="entry name" value="TWO-COMPONENT RESPONSE REGULATOR"/>
    <property type="match status" value="1"/>
</dbReference>
<dbReference type="FunFam" id="1.10.10.60:FF:000007">
    <property type="entry name" value="Two-component response regulator"/>
    <property type="match status" value="1"/>
</dbReference>
<keyword evidence="6" id="KW-0804">Transcription</keyword>
<evidence type="ECO:0000256" key="1">
    <source>
        <dbReference type="ARBA" id="ARBA00004123"/>
    </source>
</evidence>
<dbReference type="NCBIfam" id="TIGR01557">
    <property type="entry name" value="myb_SHAQKYF"/>
    <property type="match status" value="1"/>
</dbReference>
<dbReference type="Gene3D" id="3.40.50.2300">
    <property type="match status" value="1"/>
</dbReference>
<evidence type="ECO:0000256" key="4">
    <source>
        <dbReference type="ARBA" id="ARBA00023015"/>
    </source>
</evidence>
<evidence type="ECO:0000256" key="2">
    <source>
        <dbReference type="ARBA" id="ARBA00022553"/>
    </source>
</evidence>
<evidence type="ECO:0000313" key="13">
    <source>
        <dbReference type="Proteomes" id="UP000834106"/>
    </source>
</evidence>
<dbReference type="Proteomes" id="UP000834106">
    <property type="component" value="Chromosome 8"/>
</dbReference>
<dbReference type="InterPro" id="IPR045279">
    <property type="entry name" value="ARR-like"/>
</dbReference>
<dbReference type="InterPro" id="IPR006447">
    <property type="entry name" value="Myb_dom_plants"/>
</dbReference>
<dbReference type="Pfam" id="PF00072">
    <property type="entry name" value="Response_reg"/>
    <property type="match status" value="1"/>
</dbReference>
<dbReference type="SUPFAM" id="SSF46689">
    <property type="entry name" value="Homeodomain-like"/>
    <property type="match status" value="1"/>
</dbReference>
<evidence type="ECO:0000313" key="12">
    <source>
        <dbReference type="EMBL" id="CAI9766066.1"/>
    </source>
</evidence>
<dbReference type="PANTHER" id="PTHR43874:SF87">
    <property type="entry name" value="HTH MYB-TYPE DOMAIN-CONTAINING PROTEIN"/>
    <property type="match status" value="1"/>
</dbReference>
<sequence length="256" mass="29168">MLELCSYKVTSVEVASMGLSLLSSGNSHFDLIMANINSPDLHGFNLLQLGVVMNLPVILMSDEDDAFMAMSALQNGAFLCMTKPAKMEMLSCLWQHVLRVKKQIYKEKERFNAIEVNNVNEDGEYDLENRKKRIERKTHIQWTQELHEKFMDAIAQLGEGRCFPKEIQELMKVPGLTRMQIASHLQKCRNHNWLGPQERPRERKSHPACTPSQEKPRKFGSLPQLGNTSSLHFKPLESHEISPENESMPNDGGHGN</sequence>
<dbReference type="InterPro" id="IPR011006">
    <property type="entry name" value="CheY-like_superfamily"/>
</dbReference>
<reference evidence="12" key="1">
    <citation type="submission" date="2023-05" db="EMBL/GenBank/DDBJ databases">
        <authorList>
            <person name="Huff M."/>
        </authorList>
    </citation>
    <scope>NUCLEOTIDE SEQUENCE</scope>
</reference>
<keyword evidence="5" id="KW-0010">Activator</keyword>
<dbReference type="Pfam" id="PF00249">
    <property type="entry name" value="Myb_DNA-binding"/>
    <property type="match status" value="1"/>
</dbReference>
<dbReference type="GO" id="GO:0003677">
    <property type="term" value="F:DNA binding"/>
    <property type="evidence" value="ECO:0007669"/>
    <property type="project" value="InterPro"/>
</dbReference>
<dbReference type="GO" id="GO:0005634">
    <property type="term" value="C:nucleus"/>
    <property type="evidence" value="ECO:0007669"/>
    <property type="project" value="UniProtKB-SubCell"/>
</dbReference>
<keyword evidence="7" id="KW-0539">Nucleus</keyword>
<keyword evidence="2" id="KW-0597">Phosphoprotein</keyword>
<organism evidence="12 13">
    <name type="scientific">Fraxinus pennsylvanica</name>
    <dbReference type="NCBI Taxonomy" id="56036"/>
    <lineage>
        <taxon>Eukaryota</taxon>
        <taxon>Viridiplantae</taxon>
        <taxon>Streptophyta</taxon>
        <taxon>Embryophyta</taxon>
        <taxon>Tracheophyta</taxon>
        <taxon>Spermatophyta</taxon>
        <taxon>Magnoliopsida</taxon>
        <taxon>eudicotyledons</taxon>
        <taxon>Gunneridae</taxon>
        <taxon>Pentapetalae</taxon>
        <taxon>asterids</taxon>
        <taxon>lamiids</taxon>
        <taxon>Lamiales</taxon>
        <taxon>Oleaceae</taxon>
        <taxon>Oleeae</taxon>
        <taxon>Fraxinus</taxon>
    </lineage>
</organism>
<dbReference type="SUPFAM" id="SSF52172">
    <property type="entry name" value="CheY-like"/>
    <property type="match status" value="1"/>
</dbReference>
<feature type="domain" description="HTH myb-type" evidence="11">
    <location>
        <begin position="134"/>
        <end position="193"/>
    </location>
</feature>
<evidence type="ECO:0000259" key="11">
    <source>
        <dbReference type="PROSITE" id="PS51294"/>
    </source>
</evidence>
<proteinExistence type="predicted"/>
<evidence type="ECO:0000256" key="6">
    <source>
        <dbReference type="ARBA" id="ARBA00023163"/>
    </source>
</evidence>
<evidence type="ECO:0000256" key="8">
    <source>
        <dbReference type="PROSITE-ProRule" id="PRU00169"/>
    </source>
</evidence>
<keyword evidence="4" id="KW-0805">Transcription regulation</keyword>
<dbReference type="GO" id="GO:0000160">
    <property type="term" value="P:phosphorelay signal transduction system"/>
    <property type="evidence" value="ECO:0007669"/>
    <property type="project" value="UniProtKB-KW"/>
</dbReference>
<evidence type="ECO:0000256" key="3">
    <source>
        <dbReference type="ARBA" id="ARBA00023012"/>
    </source>
</evidence>
<keyword evidence="3" id="KW-0902">Two-component regulatory system</keyword>
<evidence type="ECO:0000256" key="5">
    <source>
        <dbReference type="ARBA" id="ARBA00023159"/>
    </source>
</evidence>
<evidence type="ECO:0000256" key="7">
    <source>
        <dbReference type="ARBA" id="ARBA00023242"/>
    </source>
</evidence>
<dbReference type="PROSITE" id="PS51294">
    <property type="entry name" value="HTH_MYB"/>
    <property type="match status" value="1"/>
</dbReference>
<accession>A0AAD1ZA83</accession>
<comment type="caution">
    <text evidence="8">Lacks conserved residue(s) required for the propagation of feature annotation.</text>
</comment>
<protein>
    <submittedName>
        <fullName evidence="12">Uncharacterized protein</fullName>
    </submittedName>
</protein>
<feature type="domain" description="Response regulatory" evidence="10">
    <location>
        <begin position="1"/>
        <end position="98"/>
    </location>
</feature>
<dbReference type="InterPro" id="IPR017930">
    <property type="entry name" value="Myb_dom"/>
</dbReference>
<keyword evidence="13" id="KW-1185">Reference proteome</keyword>
<comment type="subcellular location">
    <subcellularLocation>
        <location evidence="1">Nucleus</location>
    </subcellularLocation>
</comment>